<keyword evidence="6 8" id="KW-0067">ATP-binding</keyword>
<evidence type="ECO:0000256" key="6">
    <source>
        <dbReference type="ARBA" id="ARBA00022840"/>
    </source>
</evidence>
<feature type="domain" description="Protein kinase" evidence="9">
    <location>
        <begin position="113"/>
        <end position="378"/>
    </location>
</feature>
<dbReference type="GO" id="GO:0005524">
    <property type="term" value="F:ATP binding"/>
    <property type="evidence" value="ECO:0007669"/>
    <property type="project" value="UniProtKB-UniRule"/>
</dbReference>
<accession>A0A518ER45</accession>
<evidence type="ECO:0000313" key="11">
    <source>
        <dbReference type="Proteomes" id="UP000320390"/>
    </source>
</evidence>
<protein>
    <submittedName>
        <fullName evidence="10">Serine/threonine-protein kinase PknL</fullName>
        <ecNumber evidence="10">2.7.11.1</ecNumber>
    </submittedName>
</protein>
<keyword evidence="4 8" id="KW-0547">Nucleotide-binding</keyword>
<dbReference type="OrthoDB" id="500858at2"/>
<dbReference type="AlphaFoldDB" id="A0A518ER45"/>
<reference evidence="10 11" key="1">
    <citation type="submission" date="2019-02" db="EMBL/GenBank/DDBJ databases">
        <title>Deep-cultivation of Planctomycetes and their phenomic and genomic characterization uncovers novel biology.</title>
        <authorList>
            <person name="Wiegand S."/>
            <person name="Jogler M."/>
            <person name="Boedeker C."/>
            <person name="Pinto D."/>
            <person name="Vollmers J."/>
            <person name="Rivas-Marin E."/>
            <person name="Kohn T."/>
            <person name="Peeters S.H."/>
            <person name="Heuer A."/>
            <person name="Rast P."/>
            <person name="Oberbeckmann S."/>
            <person name="Bunk B."/>
            <person name="Jeske O."/>
            <person name="Meyerdierks A."/>
            <person name="Storesund J.E."/>
            <person name="Kallscheuer N."/>
            <person name="Luecker S."/>
            <person name="Lage O.M."/>
            <person name="Pohl T."/>
            <person name="Merkel B.J."/>
            <person name="Hornburger P."/>
            <person name="Mueller R.-W."/>
            <person name="Bruemmer F."/>
            <person name="Labrenz M."/>
            <person name="Spormann A.M."/>
            <person name="Op den Camp H."/>
            <person name="Overmann J."/>
            <person name="Amann R."/>
            <person name="Jetten M.S.M."/>
            <person name="Mascher T."/>
            <person name="Medema M.H."/>
            <person name="Devos D.P."/>
            <person name="Kaster A.-K."/>
            <person name="Ovreas L."/>
            <person name="Rohde M."/>
            <person name="Galperin M.Y."/>
            <person name="Jogler C."/>
        </authorList>
    </citation>
    <scope>NUCLEOTIDE SEQUENCE [LARGE SCALE GENOMIC DNA]</scope>
    <source>
        <strain evidence="10 11">Poly30</strain>
    </source>
</reference>
<dbReference type="PROSITE" id="PS50294">
    <property type="entry name" value="WD_REPEATS_REGION"/>
    <property type="match status" value="1"/>
</dbReference>
<dbReference type="PANTHER" id="PTHR43289">
    <property type="entry name" value="MITOGEN-ACTIVATED PROTEIN KINASE KINASE KINASE 20-RELATED"/>
    <property type="match status" value="1"/>
</dbReference>
<dbReference type="Pfam" id="PF00069">
    <property type="entry name" value="Pkinase"/>
    <property type="match status" value="1"/>
</dbReference>
<dbReference type="GO" id="GO:0004674">
    <property type="term" value="F:protein serine/threonine kinase activity"/>
    <property type="evidence" value="ECO:0007669"/>
    <property type="project" value="UniProtKB-EC"/>
</dbReference>
<evidence type="ECO:0000256" key="5">
    <source>
        <dbReference type="ARBA" id="ARBA00022777"/>
    </source>
</evidence>
<dbReference type="Proteomes" id="UP000320390">
    <property type="component" value="Chromosome"/>
</dbReference>
<evidence type="ECO:0000259" key="9">
    <source>
        <dbReference type="PROSITE" id="PS50011"/>
    </source>
</evidence>
<evidence type="ECO:0000313" key="10">
    <source>
        <dbReference type="EMBL" id="QDV06568.1"/>
    </source>
</evidence>
<dbReference type="Pfam" id="PF00400">
    <property type="entry name" value="WD40"/>
    <property type="match status" value="2"/>
</dbReference>
<dbReference type="CDD" id="cd14014">
    <property type="entry name" value="STKc_PknB_like"/>
    <property type="match status" value="1"/>
</dbReference>
<organism evidence="10 11">
    <name type="scientific">Saltatorellus ferox</name>
    <dbReference type="NCBI Taxonomy" id="2528018"/>
    <lineage>
        <taxon>Bacteria</taxon>
        <taxon>Pseudomonadati</taxon>
        <taxon>Planctomycetota</taxon>
        <taxon>Planctomycetia</taxon>
        <taxon>Planctomycetia incertae sedis</taxon>
        <taxon>Saltatorellus</taxon>
    </lineage>
</organism>
<dbReference type="PROSITE" id="PS00108">
    <property type="entry name" value="PROTEIN_KINASE_ST"/>
    <property type="match status" value="1"/>
</dbReference>
<keyword evidence="1 7" id="KW-0853">WD repeat</keyword>
<keyword evidence="5 10" id="KW-0418">Kinase</keyword>
<gene>
    <name evidence="10" type="primary">pknL_3</name>
    <name evidence="10" type="ORF">Poly30_20780</name>
</gene>
<dbReference type="InterPro" id="IPR000719">
    <property type="entry name" value="Prot_kinase_dom"/>
</dbReference>
<evidence type="ECO:0000256" key="2">
    <source>
        <dbReference type="ARBA" id="ARBA00022679"/>
    </source>
</evidence>
<feature type="repeat" description="WD" evidence="7">
    <location>
        <begin position="725"/>
        <end position="766"/>
    </location>
</feature>
<proteinExistence type="predicted"/>
<name>A0A518ER45_9BACT</name>
<evidence type="ECO:0000256" key="3">
    <source>
        <dbReference type="ARBA" id="ARBA00022737"/>
    </source>
</evidence>
<evidence type="ECO:0000256" key="1">
    <source>
        <dbReference type="ARBA" id="ARBA00022574"/>
    </source>
</evidence>
<evidence type="ECO:0000256" key="7">
    <source>
        <dbReference type="PROSITE-ProRule" id="PRU00221"/>
    </source>
</evidence>
<dbReference type="PROSITE" id="PS00678">
    <property type="entry name" value="WD_REPEATS_1"/>
    <property type="match status" value="1"/>
</dbReference>
<keyword evidence="3" id="KW-0677">Repeat</keyword>
<dbReference type="PROSITE" id="PS50082">
    <property type="entry name" value="WD_REPEATS_2"/>
    <property type="match status" value="1"/>
</dbReference>
<dbReference type="EMBL" id="CP036434">
    <property type="protein sequence ID" value="QDV06568.1"/>
    <property type="molecule type" value="Genomic_DNA"/>
</dbReference>
<dbReference type="InterPro" id="IPR017441">
    <property type="entry name" value="Protein_kinase_ATP_BS"/>
</dbReference>
<feature type="binding site" evidence="8">
    <location>
        <position position="142"/>
    </location>
    <ligand>
        <name>ATP</name>
        <dbReference type="ChEBI" id="CHEBI:30616"/>
    </ligand>
</feature>
<dbReference type="InterPro" id="IPR001680">
    <property type="entry name" value="WD40_rpt"/>
</dbReference>
<evidence type="ECO:0000256" key="8">
    <source>
        <dbReference type="PROSITE-ProRule" id="PRU10141"/>
    </source>
</evidence>
<dbReference type="PROSITE" id="PS50011">
    <property type="entry name" value="PROTEIN_KINASE_DOM"/>
    <property type="match status" value="1"/>
</dbReference>
<dbReference type="InterPro" id="IPR008271">
    <property type="entry name" value="Ser/Thr_kinase_AS"/>
</dbReference>
<dbReference type="InterPro" id="IPR011009">
    <property type="entry name" value="Kinase-like_dom_sf"/>
</dbReference>
<dbReference type="EC" id="2.7.11.1" evidence="10"/>
<keyword evidence="2 10" id="KW-0808">Transferase</keyword>
<dbReference type="Gene3D" id="1.10.510.10">
    <property type="entry name" value="Transferase(Phosphotransferase) domain 1"/>
    <property type="match status" value="1"/>
</dbReference>
<dbReference type="SUPFAM" id="SSF56112">
    <property type="entry name" value="Protein kinase-like (PK-like)"/>
    <property type="match status" value="1"/>
</dbReference>
<evidence type="ECO:0000256" key="4">
    <source>
        <dbReference type="ARBA" id="ARBA00022741"/>
    </source>
</evidence>
<dbReference type="SMART" id="SM00320">
    <property type="entry name" value="WD40"/>
    <property type="match status" value="4"/>
</dbReference>
<dbReference type="Gene3D" id="2.130.10.10">
    <property type="entry name" value="YVTN repeat-like/Quinoprotein amine dehydrogenase"/>
    <property type="match status" value="3"/>
</dbReference>
<dbReference type="SMART" id="SM00220">
    <property type="entry name" value="S_TKc"/>
    <property type="match status" value="1"/>
</dbReference>
<dbReference type="PROSITE" id="PS00107">
    <property type="entry name" value="PROTEIN_KINASE_ATP"/>
    <property type="match status" value="1"/>
</dbReference>
<dbReference type="InterPro" id="IPR019775">
    <property type="entry name" value="WD40_repeat_CS"/>
</dbReference>
<keyword evidence="11" id="KW-1185">Reference proteome</keyword>
<dbReference type="Gene3D" id="3.30.200.20">
    <property type="entry name" value="Phosphorylase Kinase, domain 1"/>
    <property type="match status" value="1"/>
</dbReference>
<dbReference type="InterPro" id="IPR015943">
    <property type="entry name" value="WD40/YVTN_repeat-like_dom_sf"/>
</dbReference>
<dbReference type="PANTHER" id="PTHR43289:SF34">
    <property type="entry name" value="SERINE_THREONINE-PROTEIN KINASE YBDM-RELATED"/>
    <property type="match status" value="1"/>
</dbReference>
<dbReference type="RefSeq" id="WP_145196857.1">
    <property type="nucleotide sequence ID" value="NZ_CP036434.1"/>
</dbReference>
<sequence>MTRPIDPGAWLSKIDPICERFEEALVERPGGRAPSLEAFLGGAEGEFRRALFEELLALEVYHAFQDDSFPGIDAYLVRFPGFESEVRRVVAAASGASVEPVPGLAPGTKFGHYVIKQEIGRGGMGVVYEARHDTLDRDVALKVLPDEIHSHPQARARFAREARAIARLHHSSIVPVFEFGAAAGAHYFAMQLIEGGSLGDQIDLRSAASAKLDEAQVRRLCGQIADIARALQFAHDAGIVHRDVKPSNVLIDSAGKAWLVDFGVARVEASDLTTAEDLLGTIRYMPPERFSGVSGAAGDVYSLGVTLFEALSLRSAFGESSAAELMREVMHTDLPRLRSLVPGASVDLDTVVACATHRDPARRYPTAAALADDLQRFLNGEPVLARRQGGVERVARWVGKNRGPAAIIGLLGLLVMGTTLLSSALGAKNRKITRLSDDVGQLLDESEEARGRLRKELYTADMIVCAFEASRSQGASLAALLNRWLPKADLPDLRGWEWFVLRSIIGWDEDRLWFRNSSGKCVDACEATGQVAVGGRSGITILNGTTRAVVAQIMEFAHPRSVRFDASGDRILVTDMNAVSVYSIRTGEELARRESRTYYPAEWHPDGQRVVFMDPAPSFWNVETDAVERIPGAEPTAWGVHQSRDGARLAVLQAPGVMRVTRMGPVESTGGDPLIREIDTASGDPGRVVRFMRLSPNGEKIVGLTRDDGFRVFRVEDGVEIASQSHAHRSAIAMVRWSPDGRWVVTAATDSMVKIWNADTGELVRELRGHQGNAREACFMRGATSVISTCELGDLRFWDLTEPAGRLQWNGGVTKHRRKGLRVEWTSDDERLVLHSEIDFVEWDVGGPGVRRVGGGEEEVRLASPDGSRALLISPSRFAILDLATGKDLLDGRFDPGERPADLLLAGSGARWAPDGERLYATGRDHAWIFDEFESGVRIRPILESGEPYHGFDVRPDGTEIVLARIDGLLVLDAVSAKVVARVELPDRGYGDTYNASLSFDPAGQRLLVSHRSRVMILDARDYSLLANFEGDADEHQVSCWSPDGERIATATREGTIQLFDPEDGLVVSFPCSEVIHGLSWDARGRRLAGIDIKGGGHLWNAATAMDREE</sequence>
<dbReference type="SUPFAM" id="SSF82171">
    <property type="entry name" value="DPP6 N-terminal domain-like"/>
    <property type="match status" value="3"/>
</dbReference>